<feature type="domain" description="FAD dependent oxidoreductase" evidence="2">
    <location>
        <begin position="29"/>
        <end position="421"/>
    </location>
</feature>
<dbReference type="Gene3D" id="3.30.9.10">
    <property type="entry name" value="D-Amino Acid Oxidase, subunit A, domain 2"/>
    <property type="match status" value="1"/>
</dbReference>
<dbReference type="GO" id="GO:0016491">
    <property type="term" value="F:oxidoreductase activity"/>
    <property type="evidence" value="ECO:0007669"/>
    <property type="project" value="UniProtKB-KW"/>
</dbReference>
<dbReference type="Pfam" id="PF01266">
    <property type="entry name" value="DAO"/>
    <property type="match status" value="1"/>
</dbReference>
<name>A0A517M238_9BACT</name>
<protein>
    <submittedName>
        <fullName evidence="3">D-amino acid dehydrogenase small subunit</fullName>
        <ecNumber evidence="3">1.4.99.6</ecNumber>
    </submittedName>
</protein>
<proteinExistence type="predicted"/>
<evidence type="ECO:0000259" key="2">
    <source>
        <dbReference type="Pfam" id="PF01266"/>
    </source>
</evidence>
<keyword evidence="1 3" id="KW-0560">Oxidoreductase</keyword>
<gene>
    <name evidence="3" type="primary">dadA</name>
    <name evidence="3" type="ORF">EC9_31360</name>
</gene>
<dbReference type="SUPFAM" id="SSF51905">
    <property type="entry name" value="FAD/NAD(P)-binding domain"/>
    <property type="match status" value="1"/>
</dbReference>
<dbReference type="GO" id="GO:0005737">
    <property type="term" value="C:cytoplasm"/>
    <property type="evidence" value="ECO:0007669"/>
    <property type="project" value="TreeGrafter"/>
</dbReference>
<dbReference type="InterPro" id="IPR006076">
    <property type="entry name" value="FAD-dep_OxRdtase"/>
</dbReference>
<dbReference type="OrthoDB" id="9794226at2"/>
<dbReference type="PANTHER" id="PTHR13847:SF289">
    <property type="entry name" value="GLYCINE OXIDASE"/>
    <property type="match status" value="1"/>
</dbReference>
<dbReference type="InterPro" id="IPR036188">
    <property type="entry name" value="FAD/NAD-bd_sf"/>
</dbReference>
<dbReference type="Gene3D" id="3.50.50.60">
    <property type="entry name" value="FAD/NAD(P)-binding domain"/>
    <property type="match status" value="2"/>
</dbReference>
<evidence type="ECO:0000256" key="1">
    <source>
        <dbReference type="ARBA" id="ARBA00023002"/>
    </source>
</evidence>
<dbReference type="RefSeq" id="WP_145346503.1">
    <property type="nucleotide sequence ID" value="NZ_CP036261.1"/>
</dbReference>
<dbReference type="EC" id="1.4.99.6" evidence="3"/>
<reference evidence="3 4" key="1">
    <citation type="submission" date="2019-02" db="EMBL/GenBank/DDBJ databases">
        <title>Deep-cultivation of Planctomycetes and their phenomic and genomic characterization uncovers novel biology.</title>
        <authorList>
            <person name="Wiegand S."/>
            <person name="Jogler M."/>
            <person name="Boedeker C."/>
            <person name="Pinto D."/>
            <person name="Vollmers J."/>
            <person name="Rivas-Marin E."/>
            <person name="Kohn T."/>
            <person name="Peeters S.H."/>
            <person name="Heuer A."/>
            <person name="Rast P."/>
            <person name="Oberbeckmann S."/>
            <person name="Bunk B."/>
            <person name="Jeske O."/>
            <person name="Meyerdierks A."/>
            <person name="Storesund J.E."/>
            <person name="Kallscheuer N."/>
            <person name="Luecker S."/>
            <person name="Lage O.M."/>
            <person name="Pohl T."/>
            <person name="Merkel B.J."/>
            <person name="Hornburger P."/>
            <person name="Mueller R.-W."/>
            <person name="Bruemmer F."/>
            <person name="Labrenz M."/>
            <person name="Spormann A.M."/>
            <person name="Op den Camp H."/>
            <person name="Overmann J."/>
            <person name="Amann R."/>
            <person name="Jetten M.S.M."/>
            <person name="Mascher T."/>
            <person name="Medema M.H."/>
            <person name="Devos D.P."/>
            <person name="Kaster A.-K."/>
            <person name="Ovreas L."/>
            <person name="Rohde M."/>
            <person name="Galperin M.Y."/>
            <person name="Jogler C."/>
        </authorList>
    </citation>
    <scope>NUCLEOTIDE SEQUENCE [LARGE SCALE GENOMIC DNA]</scope>
    <source>
        <strain evidence="3 4">EC9</strain>
    </source>
</reference>
<evidence type="ECO:0000313" key="3">
    <source>
        <dbReference type="EMBL" id="QDS88941.1"/>
    </source>
</evidence>
<dbReference type="Proteomes" id="UP000319557">
    <property type="component" value="Chromosome"/>
</dbReference>
<organism evidence="3 4">
    <name type="scientific">Rosistilla ulvae</name>
    <dbReference type="NCBI Taxonomy" id="1930277"/>
    <lineage>
        <taxon>Bacteria</taxon>
        <taxon>Pseudomonadati</taxon>
        <taxon>Planctomycetota</taxon>
        <taxon>Planctomycetia</taxon>
        <taxon>Pirellulales</taxon>
        <taxon>Pirellulaceae</taxon>
        <taxon>Rosistilla</taxon>
    </lineage>
</organism>
<accession>A0A517M238</accession>
<evidence type="ECO:0000313" key="4">
    <source>
        <dbReference type="Proteomes" id="UP000319557"/>
    </source>
</evidence>
<dbReference type="PANTHER" id="PTHR13847">
    <property type="entry name" value="SARCOSINE DEHYDROGENASE-RELATED"/>
    <property type="match status" value="1"/>
</dbReference>
<sequence length="439" mass="48971">MLPESNSKNAPPLSAPQDFSAVGTGEKPIVVVGGGVVGAACAYYLANAGSRVIVIDQGVFGSACSHGNCGYVSPSHILPLCSPGAVVSSLKTLFSKNSPFKIRARIDTKMWWWFLKFAMRCNQPNMIQAGHARHAMLSSSRKLYQSMIDDGRLGDCEWESIGLMFVHSDRKHFESFEATNQLLIDEFGESFERLDQAELLRREPALKEFACGAWMYDGDAHLRPHLLMKSWRSLLEAKQVEIRENCEFYDLESTGSKTNAIQTSQGRIEAEQVVFATGAWSRMIQQKLKARIPVEPGKGYSITMQRPVICPKYPMLFEDHRVGITPTATALRIGSTMEFAGFDASLREDRLQLLTDAAKLYLHDPIRDPLVERWTGWRPMSCDEIPMVGRVPRYGNVWLAAGHGMLGLSMATATGKLISEMVTGQTPHIDPHPYRLNRF</sequence>
<dbReference type="EMBL" id="CP036261">
    <property type="protein sequence ID" value="QDS88941.1"/>
    <property type="molecule type" value="Genomic_DNA"/>
</dbReference>
<keyword evidence="4" id="KW-1185">Reference proteome</keyword>
<dbReference type="AlphaFoldDB" id="A0A517M238"/>
<dbReference type="KEGG" id="ruv:EC9_31360"/>
<dbReference type="SUPFAM" id="SSF54373">
    <property type="entry name" value="FAD-linked reductases, C-terminal domain"/>
    <property type="match status" value="1"/>
</dbReference>